<feature type="region of interest" description="Disordered" evidence="1">
    <location>
        <begin position="1014"/>
        <end position="1086"/>
    </location>
</feature>
<feature type="transmembrane region" description="Helical" evidence="2">
    <location>
        <begin position="1111"/>
        <end position="1131"/>
    </location>
</feature>
<feature type="compositionally biased region" description="Polar residues" evidence="1">
    <location>
        <begin position="658"/>
        <end position="667"/>
    </location>
</feature>
<feature type="compositionally biased region" description="Basic and acidic residues" evidence="1">
    <location>
        <begin position="568"/>
        <end position="577"/>
    </location>
</feature>
<feature type="compositionally biased region" description="Polar residues" evidence="1">
    <location>
        <begin position="466"/>
        <end position="482"/>
    </location>
</feature>
<feature type="compositionally biased region" description="Basic and acidic residues" evidence="1">
    <location>
        <begin position="381"/>
        <end position="390"/>
    </location>
</feature>
<feature type="transmembrane region" description="Helical" evidence="2">
    <location>
        <begin position="1143"/>
        <end position="1162"/>
    </location>
</feature>
<feature type="compositionally biased region" description="Basic and acidic residues" evidence="1">
    <location>
        <begin position="985"/>
        <end position="995"/>
    </location>
</feature>
<keyword evidence="2" id="KW-0472">Membrane</keyword>
<proteinExistence type="predicted"/>
<evidence type="ECO:0000259" key="3">
    <source>
        <dbReference type="PROSITE" id="PS50020"/>
    </source>
</evidence>
<feature type="compositionally biased region" description="Pro residues" evidence="1">
    <location>
        <begin position="863"/>
        <end position="877"/>
    </location>
</feature>
<feature type="compositionally biased region" description="Low complexity" evidence="1">
    <location>
        <begin position="165"/>
        <end position="174"/>
    </location>
</feature>
<evidence type="ECO:0000256" key="1">
    <source>
        <dbReference type="SAM" id="MobiDB-lite"/>
    </source>
</evidence>
<evidence type="ECO:0000256" key="2">
    <source>
        <dbReference type="SAM" id="Phobius"/>
    </source>
</evidence>
<feature type="compositionally biased region" description="Polar residues" evidence="1">
    <location>
        <begin position="513"/>
        <end position="523"/>
    </location>
</feature>
<dbReference type="OrthoDB" id="2550823at2759"/>
<keyword evidence="2" id="KW-0812">Transmembrane</keyword>
<feature type="domain" description="WW" evidence="3">
    <location>
        <begin position="183"/>
        <end position="218"/>
    </location>
</feature>
<feature type="compositionally biased region" description="Polar residues" evidence="1">
    <location>
        <begin position="70"/>
        <end position="87"/>
    </location>
</feature>
<feature type="compositionally biased region" description="Low complexity" evidence="1">
    <location>
        <begin position="134"/>
        <end position="153"/>
    </location>
</feature>
<feature type="compositionally biased region" description="Basic and acidic residues" evidence="1">
    <location>
        <begin position="617"/>
        <end position="644"/>
    </location>
</feature>
<feature type="compositionally biased region" description="Polar residues" evidence="1">
    <location>
        <begin position="95"/>
        <end position="104"/>
    </location>
</feature>
<dbReference type="AlphaFoldDB" id="A0A8H5MDI2"/>
<evidence type="ECO:0000313" key="4">
    <source>
        <dbReference type="EMBL" id="KAF5389691.1"/>
    </source>
</evidence>
<dbReference type="EMBL" id="JAACJN010000020">
    <property type="protein sequence ID" value="KAF5389691.1"/>
    <property type="molecule type" value="Genomic_DNA"/>
</dbReference>
<sequence length="1216" mass="134357">MTRIMDDENEILDWDEDEEQPSIPASAPIDDADGVSLGSDSGDEADNAEPELAAVEQASGPVSSWPDRYAQSQELESNDKPISTKASSPKPHDSSPANSPQPQKRSQRSRPKTLSAAQMIAHGLPPKPLASAVPTLLPSSHSSLTEATAMATRETAKGKAGGSGSKTSAAAKSTFPVETEPLPLLPPYWETRHPRSGGTQVYYYNTRTHESTWIHPSTQSSRSPNSPTGTLSFDDRHYRPGERRDIYPDDYERRNRHVSPEPGYHRSPSPYSKRRDRSISPGLSRDSGRRGRNRPSQPSSLTDARHANRDRDTVQLAEKRGSPDRHWSPSRPKDFEDSKSLHTHIQRQRTQDHSDEGPSRDRDSFPEREMPIPRNITQSIREPRGARDQDPPPLSSNHRHRTPSPYVREQRRSGERERKLETRFGTSPPSQNVIVTNDPEDWVPDEFKDSEPQNHSNRVHSAESPAVNSSKPSEPLSDSQQSSRRKRAPLPPQAARFREASRNKGPSPPTPAQPTSNQESASLLRSPRSQHHSSTFVRDIPPHQRASKFGPAKTDDSLSVAASSTRQSTREEDRDPEANDTDPGMRSRGGMYADKEPPAEDTSANAPPTGPRAMGGSRDDPNPASQRRDFAHLPSRTWKDEMLGRVKSGRGRPPPAQSHVTGSNNVPVASRIGSDGIPNGPARSVPAPAPKLSSANMIPVTHNRYTADSRQVHEVSSQGYFSVIVAHALSGPQEQQTRSPTHSRNGDVLSMRSNSGPMAYERNEVLNRGGRGHDGLTGEYSRNEGPDSPRSASHPYRREPSPPPSQEPSPRWEQDPPRVGRGRSLDRDYIPLPRGGYPNKERERERERERSRRDDRREHMPNSYPPRVPSPPPPAPATPIISILPHGLPPKPVLSPPFPSYERPRNRRSVSPMENRGQQGGRRRRMSDVQPHPPPRAPPREVRDSNSSSAYPAKIASSRRAPDPRDINMDINMDIDSPAPASRGGGREKKGHYERPSMGSRAASLLDRLDMSGAGAPEEISEPPPLRDRVQVPSKRDREDIRRDERYLMNGNGNGMGYAGMDTEVDDSGMGSKKRRRNAKPRRKGKAPIAIQGLLSPTSLPFIQLNNTSLVLLKLYASLSLGISITSLLAYSLPDFLPAKRALAIGLCVYHSIVSTILFQGPRFIPHSFGAFAEANKVTPEIAWGILHGVVGLGMILWWQATVGMTAQLAAMQRRA</sequence>
<dbReference type="CDD" id="cd00201">
    <property type="entry name" value="WW"/>
    <property type="match status" value="1"/>
</dbReference>
<dbReference type="InterPro" id="IPR036020">
    <property type="entry name" value="WW_dom_sf"/>
</dbReference>
<feature type="transmembrane region" description="Helical" evidence="2">
    <location>
        <begin position="1182"/>
        <end position="1207"/>
    </location>
</feature>
<name>A0A8H5MDI2_9AGAR</name>
<keyword evidence="5" id="KW-1185">Reference proteome</keyword>
<feature type="compositionally biased region" description="Basic and acidic residues" evidence="1">
    <location>
        <begin position="303"/>
        <end position="340"/>
    </location>
</feature>
<feature type="region of interest" description="Disordered" evidence="1">
    <location>
        <begin position="730"/>
        <end position="1001"/>
    </location>
</feature>
<reference evidence="4 5" key="1">
    <citation type="journal article" date="2020" name="ISME J.">
        <title>Uncovering the hidden diversity of litter-decomposition mechanisms in mushroom-forming fungi.</title>
        <authorList>
            <person name="Floudas D."/>
            <person name="Bentzer J."/>
            <person name="Ahren D."/>
            <person name="Johansson T."/>
            <person name="Persson P."/>
            <person name="Tunlid A."/>
        </authorList>
    </citation>
    <scope>NUCLEOTIDE SEQUENCE [LARGE SCALE GENOMIC DNA]</scope>
    <source>
        <strain evidence="4 5">CBS 406.79</strain>
    </source>
</reference>
<organism evidence="4 5">
    <name type="scientific">Collybiopsis confluens</name>
    <dbReference type="NCBI Taxonomy" id="2823264"/>
    <lineage>
        <taxon>Eukaryota</taxon>
        <taxon>Fungi</taxon>
        <taxon>Dikarya</taxon>
        <taxon>Basidiomycota</taxon>
        <taxon>Agaricomycotina</taxon>
        <taxon>Agaricomycetes</taxon>
        <taxon>Agaricomycetidae</taxon>
        <taxon>Agaricales</taxon>
        <taxon>Marasmiineae</taxon>
        <taxon>Omphalotaceae</taxon>
        <taxon>Collybiopsis</taxon>
    </lineage>
</organism>
<feature type="region of interest" description="Disordered" evidence="1">
    <location>
        <begin position="1"/>
        <end position="695"/>
    </location>
</feature>
<feature type="compositionally biased region" description="Polar residues" evidence="1">
    <location>
        <begin position="424"/>
        <end position="435"/>
    </location>
</feature>
<feature type="compositionally biased region" description="Polar residues" evidence="1">
    <location>
        <begin position="732"/>
        <end position="743"/>
    </location>
</feature>
<protein>
    <recommendedName>
        <fullName evidence="3">WW domain-containing protein</fullName>
    </recommendedName>
</protein>
<feature type="compositionally biased region" description="Basic and acidic residues" evidence="1">
    <location>
        <begin position="810"/>
        <end position="829"/>
    </location>
</feature>
<dbReference type="InterPro" id="IPR001202">
    <property type="entry name" value="WW_dom"/>
</dbReference>
<feature type="compositionally biased region" description="Basic and acidic residues" evidence="1">
    <location>
        <begin position="408"/>
        <end position="422"/>
    </location>
</feature>
<comment type="caution">
    <text evidence="4">The sequence shown here is derived from an EMBL/GenBank/DDBJ whole genome shotgun (WGS) entry which is preliminary data.</text>
</comment>
<feature type="compositionally biased region" description="Polar residues" evidence="1">
    <location>
        <begin position="214"/>
        <end position="231"/>
    </location>
</feature>
<feature type="compositionally biased region" description="Basic and acidic residues" evidence="1">
    <location>
        <begin position="349"/>
        <end position="371"/>
    </location>
</feature>
<evidence type="ECO:0000313" key="5">
    <source>
        <dbReference type="Proteomes" id="UP000518752"/>
    </source>
</evidence>
<gene>
    <name evidence="4" type="ORF">D9757_006023</name>
</gene>
<keyword evidence="2" id="KW-1133">Transmembrane helix</keyword>
<dbReference type="Proteomes" id="UP000518752">
    <property type="component" value="Unassembled WGS sequence"/>
</dbReference>
<dbReference type="SUPFAM" id="SSF51045">
    <property type="entry name" value="WW domain"/>
    <property type="match status" value="1"/>
</dbReference>
<feature type="compositionally biased region" description="Basic residues" evidence="1">
    <location>
        <begin position="1072"/>
        <end position="1086"/>
    </location>
</feature>
<feature type="compositionally biased region" description="Basic and acidic residues" evidence="1">
    <location>
        <begin position="839"/>
        <end position="860"/>
    </location>
</feature>
<accession>A0A8H5MDI2</accession>
<dbReference type="SMART" id="SM00456">
    <property type="entry name" value="WW"/>
    <property type="match status" value="1"/>
</dbReference>
<feature type="compositionally biased region" description="Polar residues" evidence="1">
    <location>
        <begin position="197"/>
        <end position="206"/>
    </location>
</feature>
<feature type="compositionally biased region" description="Basic and acidic residues" evidence="1">
    <location>
        <begin position="233"/>
        <end position="253"/>
    </location>
</feature>
<feature type="compositionally biased region" description="Basic and acidic residues" evidence="1">
    <location>
        <begin position="761"/>
        <end position="787"/>
    </location>
</feature>
<feature type="compositionally biased region" description="Acidic residues" evidence="1">
    <location>
        <begin position="7"/>
        <end position="20"/>
    </location>
</feature>
<feature type="compositionally biased region" description="Basic and acidic residues" evidence="1">
    <location>
        <begin position="1025"/>
        <end position="1047"/>
    </location>
</feature>
<dbReference type="Gene3D" id="2.20.70.10">
    <property type="match status" value="1"/>
</dbReference>
<dbReference type="PROSITE" id="PS50020">
    <property type="entry name" value="WW_DOMAIN_2"/>
    <property type="match status" value="1"/>
</dbReference>
<feature type="compositionally biased region" description="Pro residues" evidence="1">
    <location>
        <begin position="887"/>
        <end position="899"/>
    </location>
</feature>